<dbReference type="AlphaFoldDB" id="A0A238KCX3"/>
<organism evidence="2 3">
    <name type="scientific">Pelagimonas varians</name>
    <dbReference type="NCBI Taxonomy" id="696760"/>
    <lineage>
        <taxon>Bacteria</taxon>
        <taxon>Pseudomonadati</taxon>
        <taxon>Pseudomonadota</taxon>
        <taxon>Alphaproteobacteria</taxon>
        <taxon>Rhodobacterales</taxon>
        <taxon>Roseobacteraceae</taxon>
        <taxon>Pelagimonas</taxon>
    </lineage>
</organism>
<dbReference type="Proteomes" id="UP000220836">
    <property type="component" value="Unassembled WGS sequence"/>
</dbReference>
<dbReference type="OrthoDB" id="9204522at2"/>
<keyword evidence="3" id="KW-1185">Reference proteome</keyword>
<dbReference type="CDD" id="cd22347">
    <property type="entry name" value="PDDEXK_nuclease"/>
    <property type="match status" value="1"/>
</dbReference>
<sequence>MPLRAFSDFEKNNLTVLTSQSIDATLIQPTKTGLGKSILDATAPIRNYLRRHGLHDYELQGTGARDNGVELESLLVGKATESTSRTSLYRPKAKGKGGDPRIWFSGLPNFVQPDDLVAIVAYGRQLICFNITRDDLGSILQERLEGPALSWMQTLSGDARSTSDELLGQLRQLAAKGPLMSVMPDRADTAIGRTLETALGIQMNSRKDPDYKGIELKAFRKASGQSRQNRKTLFAKVANWQESKFKSSREILDAFGYQREEDFKLYCTVSAKTINSQGLSFELDDRLGKLNERSDQKQIGVFATWFLEDLRKALAEKHNETFWVSATAEMVDGREHFELQSVLHTQKPILSQFEILLSQGEITMDHLIKRNQRGRVAEKGPLFKIDSVSLPLLFPPSISHDLRPVMAA</sequence>
<dbReference type="InterPro" id="IPR043005">
    <property type="entry name" value="MvaI_BcnI_rec"/>
</dbReference>
<accession>A0A238KCX3</accession>
<protein>
    <recommendedName>
        <fullName evidence="1">MvaI/BcnI restriction endonuclease domain-containing protein</fullName>
    </recommendedName>
</protein>
<evidence type="ECO:0000313" key="3">
    <source>
        <dbReference type="Proteomes" id="UP000220836"/>
    </source>
</evidence>
<gene>
    <name evidence="2" type="ORF">PEV8663_02075</name>
</gene>
<dbReference type="InterPro" id="IPR029127">
    <property type="entry name" value="MvaI_BcnI"/>
</dbReference>
<proteinExistence type="predicted"/>
<dbReference type="Pfam" id="PF15515">
    <property type="entry name" value="MvaI_BcnI"/>
    <property type="match status" value="1"/>
</dbReference>
<dbReference type="Gene3D" id="3.40.210.20">
    <property type="entry name" value="MvaI/BcnI restriction endonuclease, catalytic domain"/>
    <property type="match status" value="1"/>
</dbReference>
<reference evidence="2 3" key="1">
    <citation type="submission" date="2017-05" db="EMBL/GenBank/DDBJ databases">
        <authorList>
            <person name="Song R."/>
            <person name="Chenine A.L."/>
            <person name="Ruprecht R.M."/>
        </authorList>
    </citation>
    <scope>NUCLEOTIDE SEQUENCE [LARGE SCALE GENOMIC DNA]</scope>
    <source>
        <strain evidence="2 3">CECT 8663</strain>
    </source>
</reference>
<dbReference type="EMBL" id="FXYH01000006">
    <property type="protein sequence ID" value="SMX40659.1"/>
    <property type="molecule type" value="Genomic_DNA"/>
</dbReference>
<dbReference type="InterPro" id="IPR043004">
    <property type="entry name" value="MvaI_BcnI_cat"/>
</dbReference>
<name>A0A238KCX3_9RHOB</name>
<feature type="domain" description="MvaI/BcnI restriction endonuclease" evidence="1">
    <location>
        <begin position="168"/>
        <end position="394"/>
    </location>
</feature>
<dbReference type="Gene3D" id="3.30.70.3570">
    <property type="entry name" value="MvaI/BcnI restriction endonuclease, recognition domain"/>
    <property type="match status" value="1"/>
</dbReference>
<evidence type="ECO:0000259" key="1">
    <source>
        <dbReference type="Pfam" id="PF15515"/>
    </source>
</evidence>
<evidence type="ECO:0000313" key="2">
    <source>
        <dbReference type="EMBL" id="SMX40659.1"/>
    </source>
</evidence>